<evidence type="ECO:0000256" key="1">
    <source>
        <dbReference type="SAM" id="MobiDB-lite"/>
    </source>
</evidence>
<organism evidence="2 3">
    <name type="scientific">Laetiporus sulphureus 93-53</name>
    <dbReference type="NCBI Taxonomy" id="1314785"/>
    <lineage>
        <taxon>Eukaryota</taxon>
        <taxon>Fungi</taxon>
        <taxon>Dikarya</taxon>
        <taxon>Basidiomycota</taxon>
        <taxon>Agaricomycotina</taxon>
        <taxon>Agaricomycetes</taxon>
        <taxon>Polyporales</taxon>
        <taxon>Laetiporus</taxon>
    </lineage>
</organism>
<evidence type="ECO:0000313" key="2">
    <source>
        <dbReference type="EMBL" id="KZT10890.1"/>
    </source>
</evidence>
<keyword evidence="3" id="KW-1185">Reference proteome</keyword>
<protein>
    <submittedName>
        <fullName evidence="2">Uncharacterized protein</fullName>
    </submittedName>
</protein>
<name>A0A165GVT0_9APHY</name>
<accession>A0A165GVT0</accession>
<reference evidence="2 3" key="1">
    <citation type="journal article" date="2016" name="Mol. Biol. Evol.">
        <title>Comparative Genomics of Early-Diverging Mushroom-Forming Fungi Provides Insights into the Origins of Lignocellulose Decay Capabilities.</title>
        <authorList>
            <person name="Nagy L.G."/>
            <person name="Riley R."/>
            <person name="Tritt A."/>
            <person name="Adam C."/>
            <person name="Daum C."/>
            <person name="Floudas D."/>
            <person name="Sun H."/>
            <person name="Yadav J.S."/>
            <person name="Pangilinan J."/>
            <person name="Larsson K.H."/>
            <person name="Matsuura K."/>
            <person name="Barry K."/>
            <person name="Labutti K."/>
            <person name="Kuo R."/>
            <person name="Ohm R.A."/>
            <person name="Bhattacharya S.S."/>
            <person name="Shirouzu T."/>
            <person name="Yoshinaga Y."/>
            <person name="Martin F.M."/>
            <person name="Grigoriev I.V."/>
            <person name="Hibbett D.S."/>
        </authorList>
    </citation>
    <scope>NUCLEOTIDE SEQUENCE [LARGE SCALE GENOMIC DNA]</scope>
    <source>
        <strain evidence="2 3">93-53</strain>
    </source>
</reference>
<feature type="region of interest" description="Disordered" evidence="1">
    <location>
        <begin position="1"/>
        <end position="81"/>
    </location>
</feature>
<dbReference type="AlphaFoldDB" id="A0A165GVT0"/>
<dbReference type="RefSeq" id="XP_040768630.1">
    <property type="nucleotide sequence ID" value="XM_040907987.1"/>
</dbReference>
<dbReference type="OrthoDB" id="3211582at2759"/>
<dbReference type="InParanoid" id="A0A165GVT0"/>
<sequence length="151" mass="16693">MPLFHSSTQEREEPTPAPTQTQEPSRSRSIFSRRSDPSDYGQSASSSTHANSSRSGGSFFRRHRSSSLDCTHDDPKNDPSIVFARQKVTEAEAAEREADRALMQARAAVQSAKEHVRNLEREISEDAKRAKAKQSEAKNVSKSAKALGRHG</sequence>
<dbReference type="Proteomes" id="UP000076871">
    <property type="component" value="Unassembled WGS sequence"/>
</dbReference>
<gene>
    <name evidence="2" type="ORF">LAESUDRAFT_721277</name>
</gene>
<feature type="compositionally biased region" description="Low complexity" evidence="1">
    <location>
        <begin position="43"/>
        <end position="59"/>
    </location>
</feature>
<dbReference type="EMBL" id="KV427608">
    <property type="protein sequence ID" value="KZT10890.1"/>
    <property type="molecule type" value="Genomic_DNA"/>
</dbReference>
<dbReference type="GeneID" id="63825016"/>
<feature type="compositionally biased region" description="Low complexity" evidence="1">
    <location>
        <begin position="18"/>
        <end position="32"/>
    </location>
</feature>
<evidence type="ECO:0000313" key="3">
    <source>
        <dbReference type="Proteomes" id="UP000076871"/>
    </source>
</evidence>
<feature type="compositionally biased region" description="Basic and acidic residues" evidence="1">
    <location>
        <begin position="112"/>
        <end position="136"/>
    </location>
</feature>
<proteinExistence type="predicted"/>
<feature type="region of interest" description="Disordered" evidence="1">
    <location>
        <begin position="110"/>
        <end position="151"/>
    </location>
</feature>